<reference evidence="2" key="1">
    <citation type="submission" date="2021-02" db="EMBL/GenBank/DDBJ databases">
        <authorList>
            <person name="Nowell W R."/>
        </authorList>
    </citation>
    <scope>NUCLEOTIDE SEQUENCE</scope>
</reference>
<sequence>EALPDWLNRDITVAEVESIVNIQKVARGTSGASRNSARAGNAPGGGGTAAATTATATAGKKGAGGKDKNVDDKAASKQQSQLNASLSTAELQGKLFAN</sequence>
<evidence type="ECO:0000256" key="1">
    <source>
        <dbReference type="SAM" id="MobiDB-lite"/>
    </source>
</evidence>
<feature type="compositionally biased region" description="Low complexity" evidence="1">
    <location>
        <begin position="49"/>
        <end position="60"/>
    </location>
</feature>
<feature type="region of interest" description="Disordered" evidence="1">
    <location>
        <begin position="26"/>
        <end position="85"/>
    </location>
</feature>
<evidence type="ECO:0000313" key="2">
    <source>
        <dbReference type="EMBL" id="CAF3339320.1"/>
    </source>
</evidence>
<dbReference type="Proteomes" id="UP000663872">
    <property type="component" value="Unassembled WGS sequence"/>
</dbReference>
<protein>
    <submittedName>
        <fullName evidence="2">Uncharacterized protein</fullName>
    </submittedName>
</protein>
<feature type="compositionally biased region" description="Polar residues" evidence="1">
    <location>
        <begin position="76"/>
        <end position="85"/>
    </location>
</feature>
<proteinExistence type="predicted"/>
<dbReference type="EMBL" id="CAJNYT010000232">
    <property type="protein sequence ID" value="CAF3339320.1"/>
    <property type="molecule type" value="Genomic_DNA"/>
</dbReference>
<comment type="caution">
    <text evidence="2">The sequence shown here is derived from an EMBL/GenBank/DDBJ whole genome shotgun (WGS) entry which is preliminary data.</text>
</comment>
<feature type="non-terminal residue" evidence="2">
    <location>
        <position position="1"/>
    </location>
</feature>
<name>A0A817V3A8_9BILA</name>
<evidence type="ECO:0000313" key="3">
    <source>
        <dbReference type="Proteomes" id="UP000663872"/>
    </source>
</evidence>
<gene>
    <name evidence="2" type="ORF">GRG538_LOCUS4480</name>
</gene>
<accession>A0A817V3A8</accession>
<dbReference type="AlphaFoldDB" id="A0A817V3A8"/>
<feature type="compositionally biased region" description="Basic and acidic residues" evidence="1">
    <location>
        <begin position="64"/>
        <end position="75"/>
    </location>
</feature>
<organism evidence="2 3">
    <name type="scientific">Rotaria socialis</name>
    <dbReference type="NCBI Taxonomy" id="392032"/>
    <lineage>
        <taxon>Eukaryota</taxon>
        <taxon>Metazoa</taxon>
        <taxon>Spiralia</taxon>
        <taxon>Gnathifera</taxon>
        <taxon>Rotifera</taxon>
        <taxon>Eurotatoria</taxon>
        <taxon>Bdelloidea</taxon>
        <taxon>Philodinida</taxon>
        <taxon>Philodinidae</taxon>
        <taxon>Rotaria</taxon>
    </lineage>
</organism>